<keyword evidence="2" id="KW-1185">Reference proteome</keyword>
<evidence type="ECO:0008006" key="3">
    <source>
        <dbReference type="Google" id="ProtNLM"/>
    </source>
</evidence>
<gene>
    <name evidence="1" type="ORF">SFMTTN_2063</name>
</gene>
<accession>A0A401JF50</accession>
<dbReference type="RefSeq" id="WP_124705037.1">
    <property type="nucleotide sequence ID" value="NZ_BGOW01000017.1"/>
</dbReference>
<comment type="caution">
    <text evidence="1">The sequence shown here is derived from an EMBL/GenBank/DDBJ whole genome shotgun (WGS) entry which is preliminary data.</text>
</comment>
<sequence length="105" mass="11813">MKTQNDLLGVLSRHIGRERAAGAAALARELGIDTRQLRKLVSELRLEGIAVCAHPRDGYYIAETVEELEETCQFLHARSMHALTLESRLRKIPLSDLIGQLHLRT</sequence>
<dbReference type="InterPro" id="IPR036388">
    <property type="entry name" value="WH-like_DNA-bd_sf"/>
</dbReference>
<name>A0A401JF50_9PROT</name>
<organism evidence="1 2">
    <name type="scientific">Sulfuriferula multivorans</name>
    <dbReference type="NCBI Taxonomy" id="1559896"/>
    <lineage>
        <taxon>Bacteria</taxon>
        <taxon>Pseudomonadati</taxon>
        <taxon>Pseudomonadota</taxon>
        <taxon>Betaproteobacteria</taxon>
        <taxon>Nitrosomonadales</taxon>
        <taxon>Sulfuricellaceae</taxon>
        <taxon>Sulfuriferula</taxon>
    </lineage>
</organism>
<dbReference type="AlphaFoldDB" id="A0A401JF50"/>
<evidence type="ECO:0000313" key="2">
    <source>
        <dbReference type="Proteomes" id="UP000286806"/>
    </source>
</evidence>
<evidence type="ECO:0000313" key="1">
    <source>
        <dbReference type="EMBL" id="GBL46250.1"/>
    </source>
</evidence>
<dbReference type="OrthoDB" id="6058284at2"/>
<dbReference type="Proteomes" id="UP000286806">
    <property type="component" value="Unassembled WGS sequence"/>
</dbReference>
<dbReference type="Gene3D" id="1.10.10.10">
    <property type="entry name" value="Winged helix-like DNA-binding domain superfamily/Winged helix DNA-binding domain"/>
    <property type="match status" value="1"/>
</dbReference>
<proteinExistence type="predicted"/>
<protein>
    <recommendedName>
        <fullName evidence="3">HTH domain-containing protein</fullName>
    </recommendedName>
</protein>
<dbReference type="EMBL" id="BGOW01000017">
    <property type="protein sequence ID" value="GBL46250.1"/>
    <property type="molecule type" value="Genomic_DNA"/>
</dbReference>
<reference evidence="1 2" key="1">
    <citation type="journal article" date="2019" name="Front. Microbiol.">
        <title>Genomes of Neutrophilic Sulfur-Oxidizing Chemolithoautotrophs Representing 9 Proteobacterial Species From 8 Genera.</title>
        <authorList>
            <person name="Watanabe T."/>
            <person name="Kojima H."/>
            <person name="Umezawa K."/>
            <person name="Hori C."/>
            <person name="Takasuka T.E."/>
            <person name="Kato Y."/>
            <person name="Fukui M."/>
        </authorList>
    </citation>
    <scope>NUCLEOTIDE SEQUENCE [LARGE SCALE GENOMIC DNA]</scope>
    <source>
        <strain evidence="1 2">TTN</strain>
    </source>
</reference>